<dbReference type="GO" id="GO:0004497">
    <property type="term" value="F:monooxygenase activity"/>
    <property type="evidence" value="ECO:0007669"/>
    <property type="project" value="UniProtKB-KW"/>
</dbReference>
<organism evidence="2 3">
    <name type="scientific">Gordonia effusa NBRC 100432</name>
    <dbReference type="NCBI Taxonomy" id="1077974"/>
    <lineage>
        <taxon>Bacteria</taxon>
        <taxon>Bacillati</taxon>
        <taxon>Actinomycetota</taxon>
        <taxon>Actinomycetes</taxon>
        <taxon>Mycobacteriales</taxon>
        <taxon>Gordoniaceae</taxon>
        <taxon>Gordonia</taxon>
    </lineage>
</organism>
<comment type="caution">
    <text evidence="2">The sequence shown here is derived from an EMBL/GenBank/DDBJ whole genome shotgun (WGS) entry which is preliminary data.</text>
</comment>
<evidence type="ECO:0000313" key="2">
    <source>
        <dbReference type="EMBL" id="GAB19929.1"/>
    </source>
</evidence>
<gene>
    <name evidence="2" type="ORF">GOEFS_096_01060</name>
</gene>
<evidence type="ECO:0000313" key="3">
    <source>
        <dbReference type="Proteomes" id="UP000035034"/>
    </source>
</evidence>
<dbReference type="InterPro" id="IPR036188">
    <property type="entry name" value="FAD/NAD-bd_sf"/>
</dbReference>
<keyword evidence="3" id="KW-1185">Reference proteome</keyword>
<proteinExistence type="predicted"/>
<dbReference type="eggNOG" id="COG2072">
    <property type="taxonomic scope" value="Bacteria"/>
</dbReference>
<sequence>MKKSTDLGQQSPPDQAREQAQSSGMRETDRVGIFSDAGYSVGEHHHRSKDAMPELSIIIIGSGFGGLAAAIELKRAGHENIVILEKADEVGGVWRDNTYPGAACDVPSSLYSYSFFPNPNWHRRYSEQSQILRYLKSVADAYDLHRHLRLNTEVVACAWSDEHKYWTVETSSAQTFTAQVLIPAVGQLSRPTYPRIDGIEKFTGPAFHSATWDHRVDLDGKHVAVIGTGASAIQFVPAIEPKVASMTVFQRTPPYIVPRWDTRYRQWRLRLFERVPHIQKFARLGWFVYLETVTTAFLYSPLLARAITAHARRHMRKQTAVEPGLFEKVWPNYPFGCKRGLLSDTYLPALTKPHVTLETHPVVAIEPGGMRTADGAFHSADLIIYGTGFATDQFMAPITITGHRGRTLDDEWAEGAHAYYGLTVHGFPNLLLMYGPNTNTGGGSIVYFLEAQARYIRSYVDHISTTGRAWNIRKEVATSFDQRTQDRLKQSVWTMCSSWYQNQSGRITANWPGVSTQYRRKAVFRASDFREVD</sequence>
<dbReference type="AlphaFoldDB" id="H0R4C8"/>
<evidence type="ECO:0000256" key="1">
    <source>
        <dbReference type="SAM" id="MobiDB-lite"/>
    </source>
</evidence>
<dbReference type="PANTHER" id="PTHR42877">
    <property type="entry name" value="L-ORNITHINE N(5)-MONOOXYGENASE-RELATED"/>
    <property type="match status" value="1"/>
</dbReference>
<keyword evidence="2" id="KW-0503">Monooxygenase</keyword>
<accession>H0R4C8</accession>
<dbReference type="PANTHER" id="PTHR42877:SF4">
    <property type="entry name" value="FAD_NAD(P)-BINDING DOMAIN-CONTAINING PROTEIN-RELATED"/>
    <property type="match status" value="1"/>
</dbReference>
<dbReference type="PRINTS" id="PR00368">
    <property type="entry name" value="FADPNR"/>
</dbReference>
<dbReference type="EMBL" id="BAEH01000096">
    <property type="protein sequence ID" value="GAB19929.1"/>
    <property type="molecule type" value="Genomic_DNA"/>
</dbReference>
<dbReference type="STRING" id="1077974.GOEFS_096_01060"/>
<dbReference type="PRINTS" id="PR00411">
    <property type="entry name" value="PNDRDTASEI"/>
</dbReference>
<name>H0R4C8_9ACTN</name>
<feature type="compositionally biased region" description="Polar residues" evidence="1">
    <location>
        <begin position="1"/>
        <end position="25"/>
    </location>
</feature>
<feature type="region of interest" description="Disordered" evidence="1">
    <location>
        <begin position="1"/>
        <end position="28"/>
    </location>
</feature>
<protein>
    <submittedName>
        <fullName evidence="2">Putative flavin-containing monooxygenase</fullName>
    </submittedName>
</protein>
<reference evidence="2 3" key="1">
    <citation type="submission" date="2011-12" db="EMBL/GenBank/DDBJ databases">
        <title>Whole genome shotgun sequence of Gordonia effusa NBRC 100432.</title>
        <authorList>
            <person name="Yoshida I."/>
            <person name="Takarada H."/>
            <person name="Hosoyama A."/>
            <person name="Tsuchikane K."/>
            <person name="Katsumata H."/>
            <person name="Yamazaki S."/>
            <person name="Fujita N."/>
        </authorList>
    </citation>
    <scope>NUCLEOTIDE SEQUENCE [LARGE SCALE GENOMIC DNA]</scope>
    <source>
        <strain evidence="2 3">NBRC 100432</strain>
    </source>
</reference>
<keyword evidence="2" id="KW-0560">Oxidoreductase</keyword>
<dbReference type="SUPFAM" id="SSF51905">
    <property type="entry name" value="FAD/NAD(P)-binding domain"/>
    <property type="match status" value="2"/>
</dbReference>
<dbReference type="Proteomes" id="UP000035034">
    <property type="component" value="Unassembled WGS sequence"/>
</dbReference>
<dbReference type="Gene3D" id="3.50.50.60">
    <property type="entry name" value="FAD/NAD(P)-binding domain"/>
    <property type="match status" value="3"/>
</dbReference>
<dbReference type="InterPro" id="IPR051209">
    <property type="entry name" value="FAD-bind_Monooxygenase_sf"/>
</dbReference>
<dbReference type="Pfam" id="PF13738">
    <property type="entry name" value="Pyr_redox_3"/>
    <property type="match status" value="1"/>
</dbReference>